<dbReference type="EMBL" id="JAHVHU010000011">
    <property type="protein sequence ID" value="MBY5958929.1"/>
    <property type="molecule type" value="Genomic_DNA"/>
</dbReference>
<dbReference type="Pfam" id="PF02517">
    <property type="entry name" value="Rce1-like"/>
    <property type="match status" value="1"/>
</dbReference>
<organism evidence="3 4">
    <name type="scientific">Membranihabitans marinus</name>
    <dbReference type="NCBI Taxonomy" id="1227546"/>
    <lineage>
        <taxon>Bacteria</taxon>
        <taxon>Pseudomonadati</taxon>
        <taxon>Bacteroidota</taxon>
        <taxon>Saprospiria</taxon>
        <taxon>Saprospirales</taxon>
        <taxon>Saprospiraceae</taxon>
        <taxon>Membranihabitans</taxon>
    </lineage>
</organism>
<accession>A0A953HMX3</accession>
<keyword evidence="1" id="KW-0812">Transmembrane</keyword>
<feature type="transmembrane region" description="Helical" evidence="1">
    <location>
        <begin position="103"/>
        <end position="121"/>
    </location>
</feature>
<dbReference type="RefSeq" id="WP_222580469.1">
    <property type="nucleotide sequence ID" value="NZ_JAHVHU010000011.1"/>
</dbReference>
<feature type="transmembrane region" description="Helical" evidence="1">
    <location>
        <begin position="126"/>
        <end position="148"/>
    </location>
</feature>
<feature type="transmembrane region" description="Helical" evidence="1">
    <location>
        <begin position="160"/>
        <end position="186"/>
    </location>
</feature>
<evidence type="ECO:0000256" key="1">
    <source>
        <dbReference type="SAM" id="Phobius"/>
    </source>
</evidence>
<keyword evidence="4" id="KW-1185">Reference proteome</keyword>
<gene>
    <name evidence="3" type="ORF">KUV50_12330</name>
</gene>
<dbReference type="AlphaFoldDB" id="A0A953HMX3"/>
<feature type="transmembrane region" description="Helical" evidence="1">
    <location>
        <begin position="16"/>
        <end position="37"/>
    </location>
</feature>
<keyword evidence="1" id="KW-1133">Transmembrane helix</keyword>
<evidence type="ECO:0000313" key="3">
    <source>
        <dbReference type="EMBL" id="MBY5958929.1"/>
    </source>
</evidence>
<feature type="domain" description="CAAX prenyl protease 2/Lysostaphin resistance protein A-like" evidence="2">
    <location>
        <begin position="79"/>
        <end position="139"/>
    </location>
</feature>
<name>A0A953HMX3_9BACT</name>
<dbReference type="Proteomes" id="UP000753961">
    <property type="component" value="Unassembled WGS sequence"/>
</dbReference>
<dbReference type="GO" id="GO:0008237">
    <property type="term" value="F:metallopeptidase activity"/>
    <property type="evidence" value="ECO:0007669"/>
    <property type="project" value="UniProtKB-KW"/>
</dbReference>
<comment type="caution">
    <text evidence="3">The sequence shown here is derived from an EMBL/GenBank/DDBJ whole genome shotgun (WGS) entry which is preliminary data.</text>
</comment>
<protein>
    <submittedName>
        <fullName evidence="3">CPBP family intramembrane metalloprotease</fullName>
    </submittedName>
</protein>
<feature type="transmembrane region" description="Helical" evidence="1">
    <location>
        <begin position="44"/>
        <end position="62"/>
    </location>
</feature>
<dbReference type="GO" id="GO:0080120">
    <property type="term" value="P:CAAX-box protein maturation"/>
    <property type="evidence" value="ECO:0007669"/>
    <property type="project" value="UniProtKB-ARBA"/>
</dbReference>
<sequence length="215" mass="24753">MSDAKQQAYPTIRESWVILGVNLLLLIVTIPIGIIAYKFLDDQLAFLIAYVFVNGMVFWWAYGVRKSKTGRSSFSLDGFLRLYSPKKAILYSSFLFGLVHMNPWQFITAMVGGVFMGWVYYRTKNLFLCILIHFVNNFIPSVASYFLGPEMKIELSYTEYYGGIAPMIIIIITALIVAFTSIFLLYEEFEMREKIEWGELDPAVEEHHQVHKVGV</sequence>
<keyword evidence="3" id="KW-0482">Metalloprotease</keyword>
<reference evidence="3" key="1">
    <citation type="submission" date="2021-06" db="EMBL/GenBank/DDBJ databases">
        <title>44 bacteria genomes isolated from Dapeng, Shenzhen.</title>
        <authorList>
            <person name="Zheng W."/>
            <person name="Yu S."/>
            <person name="Huang Y."/>
        </authorList>
    </citation>
    <scope>NUCLEOTIDE SEQUENCE</scope>
    <source>
        <strain evidence="3">DP5N28-2</strain>
    </source>
</reference>
<evidence type="ECO:0000259" key="2">
    <source>
        <dbReference type="Pfam" id="PF02517"/>
    </source>
</evidence>
<dbReference type="InterPro" id="IPR003675">
    <property type="entry name" value="Rce1/LyrA-like_dom"/>
</dbReference>
<keyword evidence="3" id="KW-0378">Hydrolase</keyword>
<evidence type="ECO:0000313" key="4">
    <source>
        <dbReference type="Proteomes" id="UP000753961"/>
    </source>
</evidence>
<keyword evidence="1" id="KW-0472">Membrane</keyword>
<dbReference type="GO" id="GO:0004175">
    <property type="term" value="F:endopeptidase activity"/>
    <property type="evidence" value="ECO:0007669"/>
    <property type="project" value="UniProtKB-ARBA"/>
</dbReference>
<keyword evidence="3" id="KW-0645">Protease</keyword>
<proteinExistence type="predicted"/>